<evidence type="ECO:0000313" key="1">
    <source>
        <dbReference type="EMBL" id="QJA78863.1"/>
    </source>
</evidence>
<dbReference type="AlphaFoldDB" id="A0A6M3KAF2"/>
<reference evidence="1" key="1">
    <citation type="submission" date="2020-03" db="EMBL/GenBank/DDBJ databases">
        <title>The deep terrestrial virosphere.</title>
        <authorList>
            <person name="Holmfeldt K."/>
            <person name="Nilsson E."/>
            <person name="Simone D."/>
            <person name="Lopez-Fernandez M."/>
            <person name="Wu X."/>
            <person name="de Brujin I."/>
            <person name="Lundin D."/>
            <person name="Andersson A."/>
            <person name="Bertilsson S."/>
            <person name="Dopson M."/>
        </authorList>
    </citation>
    <scope>NUCLEOTIDE SEQUENCE</scope>
    <source>
        <strain evidence="1">MM415A00976</strain>
    </source>
</reference>
<gene>
    <name evidence="1" type="ORF">MM415A00976_0007</name>
</gene>
<dbReference type="EMBL" id="MT142357">
    <property type="protein sequence ID" value="QJA78863.1"/>
    <property type="molecule type" value="Genomic_DNA"/>
</dbReference>
<protein>
    <submittedName>
        <fullName evidence="1">Uncharacterized protein</fullName>
    </submittedName>
</protein>
<name>A0A6M3KAF2_9ZZZZ</name>
<proteinExistence type="predicted"/>
<accession>A0A6M3KAF2</accession>
<organism evidence="1">
    <name type="scientific">viral metagenome</name>
    <dbReference type="NCBI Taxonomy" id="1070528"/>
    <lineage>
        <taxon>unclassified sequences</taxon>
        <taxon>metagenomes</taxon>
        <taxon>organismal metagenomes</taxon>
    </lineage>
</organism>
<sequence length="341" mass="38159">MSSVLVLSEYDEGVPLAFMMRSEKHIVRTSSRRFPEIFAQGTNPSRIARPSQMLEQFDLILSTTPFVDEEMVRNKRLIGAGRFHAKLLDPAYLDSIRASLLAHTSSFALEGQRVVVTTWVSPKGYSPTHLLSLTYDRLMDGDKGPLTYAGSVHRLVKESKLFEEIFPPLLPLLQKVGFIGPLTAYLIVNESETFLYSLSPVLTSFLLQGMSELSRKPLFSLFWGSLDGDQAEIQSDEYALCVSLSCSMPKENESYVSPPLEALPHLWLRDAKETPEGFLTMGTSGLLGVVSARGVSIKECKRRISRTLSNGVKSPEVQYRSDIGDDAEERFNVLRSWGWLI</sequence>